<dbReference type="RefSeq" id="WP_354008988.1">
    <property type="nucleotide sequence ID" value="NZ_JBEWTA010000001.1"/>
</dbReference>
<gene>
    <name evidence="1" type="ORF">V5J35_004143</name>
</gene>
<name>A0ABV2SMG4_9GAMM</name>
<accession>A0ABV2SMG4</accession>
<protein>
    <submittedName>
        <fullName evidence="1">Uncharacterized protein</fullName>
    </submittedName>
</protein>
<proteinExistence type="predicted"/>
<sequence>MEPDVLFYFFRQSGYQFTHQIDFIQTIATPTVKTTDIFCQKKERKEIYSLTFNDLTYNISAPPLRIDNNTYTTLSIGYLLPSSGKS</sequence>
<evidence type="ECO:0000313" key="1">
    <source>
        <dbReference type="EMBL" id="MET4758951.1"/>
    </source>
</evidence>
<dbReference type="EMBL" id="JBEWTB010000002">
    <property type="protein sequence ID" value="MET4758951.1"/>
    <property type="molecule type" value="Genomic_DNA"/>
</dbReference>
<evidence type="ECO:0000313" key="2">
    <source>
        <dbReference type="Proteomes" id="UP001549366"/>
    </source>
</evidence>
<comment type="caution">
    <text evidence="1">The sequence shown here is derived from an EMBL/GenBank/DDBJ whole genome shotgun (WGS) entry which is preliminary data.</text>
</comment>
<reference evidence="1 2" key="1">
    <citation type="submission" date="2024-06" db="EMBL/GenBank/DDBJ databases">
        <title>Genomic Encyclopedia of Type Strains, Phase V (KMG-V): Genome sequencing to study the core and pangenomes of soil and plant-associated prokaryotes.</title>
        <authorList>
            <person name="Whitman W."/>
        </authorList>
    </citation>
    <scope>NUCLEOTIDE SEQUENCE [LARGE SCALE GENOMIC DNA]</scope>
    <source>
        <strain evidence="1 2">NE40</strain>
    </source>
</reference>
<keyword evidence="2" id="KW-1185">Reference proteome</keyword>
<organism evidence="1 2">
    <name type="scientific">Endozoicomonas lisbonensis</name>
    <dbReference type="NCBI Taxonomy" id="3120522"/>
    <lineage>
        <taxon>Bacteria</taxon>
        <taxon>Pseudomonadati</taxon>
        <taxon>Pseudomonadota</taxon>
        <taxon>Gammaproteobacteria</taxon>
        <taxon>Oceanospirillales</taxon>
        <taxon>Endozoicomonadaceae</taxon>
        <taxon>Endozoicomonas</taxon>
    </lineage>
</organism>
<dbReference type="Proteomes" id="UP001549366">
    <property type="component" value="Unassembled WGS sequence"/>
</dbReference>